<dbReference type="Proteomes" id="UP001527866">
    <property type="component" value="Unassembled WGS sequence"/>
</dbReference>
<accession>A0ABT4U7R0</accession>
<protein>
    <submittedName>
        <fullName evidence="3">Amidase</fullName>
    </submittedName>
</protein>
<dbReference type="NCBIfam" id="NF005687">
    <property type="entry name" value="PRK07487.1"/>
    <property type="match status" value="1"/>
</dbReference>
<evidence type="ECO:0000313" key="4">
    <source>
        <dbReference type="Proteomes" id="UP001527866"/>
    </source>
</evidence>
<organism evidence="3 4">
    <name type="scientific">Nocardiopsis endophytica</name>
    <dbReference type="NCBI Taxonomy" id="3018445"/>
    <lineage>
        <taxon>Bacteria</taxon>
        <taxon>Bacillati</taxon>
        <taxon>Actinomycetota</taxon>
        <taxon>Actinomycetes</taxon>
        <taxon>Streptosporangiales</taxon>
        <taxon>Nocardiopsidaceae</taxon>
        <taxon>Nocardiopsis</taxon>
    </lineage>
</organism>
<dbReference type="InterPro" id="IPR000120">
    <property type="entry name" value="Amidase"/>
</dbReference>
<keyword evidence="4" id="KW-1185">Reference proteome</keyword>
<gene>
    <name evidence="3" type="ORF">O4J56_19125</name>
</gene>
<dbReference type="PANTHER" id="PTHR11895:SF7">
    <property type="entry name" value="GLUTAMYL-TRNA(GLN) AMIDOTRANSFERASE SUBUNIT A, MITOCHONDRIAL"/>
    <property type="match status" value="1"/>
</dbReference>
<evidence type="ECO:0000256" key="1">
    <source>
        <dbReference type="ARBA" id="ARBA00009199"/>
    </source>
</evidence>
<dbReference type="InterPro" id="IPR036928">
    <property type="entry name" value="AS_sf"/>
</dbReference>
<dbReference type="PANTHER" id="PTHR11895">
    <property type="entry name" value="TRANSAMIDASE"/>
    <property type="match status" value="1"/>
</dbReference>
<dbReference type="Pfam" id="PF01425">
    <property type="entry name" value="Amidase"/>
    <property type="match status" value="1"/>
</dbReference>
<sequence length="483" mass="50020">MYQPPPDEGARTAMPTPIHTRTAAELAAAVAAGDLTAREAVEAHLERIAAVNPAVNAVTTPLADRARAEAEQVDRRRAAGERLGPLAGVPFTVKENIHVAGTATTFGVPRLRDLVAREDAPPVRRLRAAGAVCVGRTNLPDMTLGGVHTRSTLYGDTVNPWDPGRTPGGTSGGDAAAVASGMAVLGLGNDSGGSVRVPAAFCGVAGLKPGYGRVASDHRVGGREPTLASQLLPVDGPIARSVGDLRLALSVLAGPDAGDPRAVPAPLEGPPVRRPLRVGVAAEPFGPGTADPAAKEAVAAAAEALQEAGYAVEEAVPPRPDEALEGYGRLTATEFALARPHLEKLMSEEAHRHVTYSARRNPPSDLAAYVQATADRLGVQRAWARFQEEVPLLLGPVFTGPVPAPGEELVDPEAHERVTRGLGLCAVTSYVGVPAVAVPVGTADGLPRSVQVIGPVHREDLCLEAAEAIERRFAPLTPIDPRG</sequence>
<feature type="domain" description="Amidase" evidence="2">
    <location>
        <begin position="39"/>
        <end position="463"/>
    </location>
</feature>
<comment type="similarity">
    <text evidence="1">Belongs to the amidase family.</text>
</comment>
<dbReference type="EMBL" id="JAQFWQ010000058">
    <property type="protein sequence ID" value="MDA2812766.1"/>
    <property type="molecule type" value="Genomic_DNA"/>
</dbReference>
<dbReference type="InterPro" id="IPR023631">
    <property type="entry name" value="Amidase_dom"/>
</dbReference>
<evidence type="ECO:0000259" key="2">
    <source>
        <dbReference type="Pfam" id="PF01425"/>
    </source>
</evidence>
<dbReference type="Gene3D" id="3.90.1300.10">
    <property type="entry name" value="Amidase signature (AS) domain"/>
    <property type="match status" value="1"/>
</dbReference>
<name>A0ABT4U7R0_9ACTN</name>
<evidence type="ECO:0000313" key="3">
    <source>
        <dbReference type="EMBL" id="MDA2812766.1"/>
    </source>
</evidence>
<dbReference type="RefSeq" id="WP_270687434.1">
    <property type="nucleotide sequence ID" value="NZ_JAQFWQ010000058.1"/>
</dbReference>
<comment type="caution">
    <text evidence="3">The sequence shown here is derived from an EMBL/GenBank/DDBJ whole genome shotgun (WGS) entry which is preliminary data.</text>
</comment>
<proteinExistence type="inferred from homology"/>
<reference evidence="3 4" key="1">
    <citation type="submission" date="2023-01" db="EMBL/GenBank/DDBJ databases">
        <title>Draft genome sequence of Nocardiopsis sp. RSe5-2 isolated from halophytes.</title>
        <authorList>
            <person name="Duangmal K."/>
            <person name="Chantavorakit T."/>
        </authorList>
    </citation>
    <scope>NUCLEOTIDE SEQUENCE [LARGE SCALE GENOMIC DNA]</scope>
    <source>
        <strain evidence="3 4">RSe5-2</strain>
    </source>
</reference>
<dbReference type="SUPFAM" id="SSF75304">
    <property type="entry name" value="Amidase signature (AS) enzymes"/>
    <property type="match status" value="1"/>
</dbReference>